<reference evidence="2" key="1">
    <citation type="submission" date="2019-05" db="EMBL/GenBank/DDBJ databases">
        <title>The de novo reference genome and transcriptome assemblies of the wild tomato species Solanum chilense.</title>
        <authorList>
            <person name="Stam R."/>
            <person name="Nosenko T."/>
            <person name="Hoerger A.C."/>
            <person name="Stephan W."/>
            <person name="Seidel M.A."/>
            <person name="Kuhn J.M.M."/>
            <person name="Haberer G."/>
            <person name="Tellier A."/>
        </authorList>
    </citation>
    <scope>NUCLEOTIDE SEQUENCE</scope>
    <source>
        <tissue evidence="2">Mature leaves</tissue>
    </source>
</reference>
<gene>
    <name evidence="2" type="ORF">EJD97_024521</name>
</gene>
<comment type="caution">
    <text evidence="2">The sequence shown here is derived from an EMBL/GenBank/DDBJ whole genome shotgun (WGS) entry which is preliminary data.</text>
</comment>
<dbReference type="InterPro" id="IPR041588">
    <property type="entry name" value="Integrase_H2C2"/>
</dbReference>
<feature type="domain" description="Integrase zinc-binding" evidence="1">
    <location>
        <begin position="66"/>
        <end position="102"/>
    </location>
</feature>
<accession>A0A6N2ASG5</accession>
<protein>
    <recommendedName>
        <fullName evidence="1">Integrase zinc-binding domain-containing protein</fullName>
    </recommendedName>
</protein>
<organism evidence="2">
    <name type="scientific">Solanum chilense</name>
    <name type="common">Tomato</name>
    <name type="synonym">Lycopersicon chilense</name>
    <dbReference type="NCBI Taxonomy" id="4083"/>
    <lineage>
        <taxon>Eukaryota</taxon>
        <taxon>Viridiplantae</taxon>
        <taxon>Streptophyta</taxon>
        <taxon>Embryophyta</taxon>
        <taxon>Tracheophyta</taxon>
        <taxon>Spermatophyta</taxon>
        <taxon>Magnoliopsida</taxon>
        <taxon>eudicotyledons</taxon>
        <taxon>Gunneridae</taxon>
        <taxon>Pentapetalae</taxon>
        <taxon>asterids</taxon>
        <taxon>lamiids</taxon>
        <taxon>Solanales</taxon>
        <taxon>Solanaceae</taxon>
        <taxon>Solanoideae</taxon>
        <taxon>Solaneae</taxon>
        <taxon>Solanum</taxon>
        <taxon>Solanum subgen. Lycopersicon</taxon>
    </lineage>
</organism>
<evidence type="ECO:0000259" key="1">
    <source>
        <dbReference type="Pfam" id="PF17921"/>
    </source>
</evidence>
<proteinExistence type="predicted"/>
<dbReference type="EMBL" id="RXGB01008595">
    <property type="protein sequence ID" value="TMW84728.1"/>
    <property type="molecule type" value="Genomic_DNA"/>
</dbReference>
<name>A0A6N2ASG5_SOLCI</name>
<dbReference type="Pfam" id="PF17921">
    <property type="entry name" value="Integrase_H2C2"/>
    <property type="match status" value="1"/>
</dbReference>
<dbReference type="AlphaFoldDB" id="A0A6N2ASG5"/>
<sequence length="246" mass="28573">MVRRVCDGPSCRFSMGSTAHVDEEKRELAKDVHKLALLGVKLMDSTKGRTASVHNQRVLTFEQGGDGILKMYHNLREVHWWEGMKKDISKFFAKCQNCKQVNLSTTLYPHTDGQAKCAIQMLEDMCIAFLIDFKGSWDDHVPLIEKVKVIQELLKTTQICQKSCTVVRRRPLEFTVDDWVYLKDNLSCEEFQVSIFTRQVRKLRTKEVASFKVLWRNQFVKEATSEADEDMMKRYPHLFESGENAE</sequence>
<evidence type="ECO:0000313" key="2">
    <source>
        <dbReference type="EMBL" id="TMW84728.1"/>
    </source>
</evidence>
<dbReference type="Gene3D" id="1.10.340.70">
    <property type="match status" value="1"/>
</dbReference>